<keyword evidence="4" id="KW-1185">Reference proteome</keyword>
<dbReference type="Pfam" id="PF02721">
    <property type="entry name" value="DUF223"/>
    <property type="match status" value="1"/>
</dbReference>
<dbReference type="PANTHER" id="PTHR47165:SF4">
    <property type="entry name" value="OS03G0429900 PROTEIN"/>
    <property type="match status" value="1"/>
</dbReference>
<dbReference type="EMBL" id="CM007899">
    <property type="protein sequence ID" value="OTG11898.1"/>
    <property type="molecule type" value="Genomic_DNA"/>
</dbReference>
<feature type="domain" description="Replication protein A 70 kDa DNA-binding subunit B/D first OB fold" evidence="1">
    <location>
        <begin position="264"/>
        <end position="367"/>
    </location>
</feature>
<evidence type="ECO:0000313" key="2">
    <source>
        <dbReference type="EMBL" id="KAF5786870.1"/>
    </source>
</evidence>
<dbReference type="Gramene" id="mRNA:HanXRQr2_Chr10g0446331">
    <property type="protein sequence ID" value="mRNA:HanXRQr2_Chr10g0446331"/>
    <property type="gene ID" value="HanXRQr2_Chr10g0446331"/>
</dbReference>
<dbReference type="Gene3D" id="2.40.50.140">
    <property type="entry name" value="Nucleic acid-binding proteins"/>
    <property type="match status" value="1"/>
</dbReference>
<dbReference type="InterPro" id="IPR003871">
    <property type="entry name" value="RFA1B/D_OB_1st"/>
</dbReference>
<dbReference type="AlphaFoldDB" id="A0A251TL95"/>
<dbReference type="Proteomes" id="UP000215914">
    <property type="component" value="Chromosome 10"/>
</dbReference>
<dbReference type="EMBL" id="MNCJ02000325">
    <property type="protein sequence ID" value="KAF5786870.1"/>
    <property type="molecule type" value="Genomic_DNA"/>
</dbReference>
<dbReference type="SUPFAM" id="SSF50249">
    <property type="entry name" value="Nucleic acid-binding proteins"/>
    <property type="match status" value="1"/>
</dbReference>
<dbReference type="InParanoid" id="A0A251TL95"/>
<evidence type="ECO:0000259" key="1">
    <source>
        <dbReference type="Pfam" id="PF02721"/>
    </source>
</evidence>
<reference evidence="3" key="2">
    <citation type="submission" date="2017-02" db="EMBL/GenBank/DDBJ databases">
        <title>Sunflower complete genome.</title>
        <authorList>
            <person name="Langlade N."/>
            <person name="Munos S."/>
        </authorList>
    </citation>
    <scope>NUCLEOTIDE SEQUENCE [LARGE SCALE GENOMIC DNA]</scope>
    <source>
        <tissue evidence="3">Leaves</tissue>
    </source>
</reference>
<dbReference type="CDD" id="cd04480">
    <property type="entry name" value="RPA1_DBD_A_like"/>
    <property type="match status" value="1"/>
</dbReference>
<accession>A0A251TL95</accession>
<gene>
    <name evidence="3" type="ORF">HannXRQ_Chr10g0303831</name>
    <name evidence="2" type="ORF">HanXRQr2_Chr10g0446331</name>
</gene>
<dbReference type="InterPro" id="IPR012340">
    <property type="entry name" value="NA-bd_OB-fold"/>
</dbReference>
<protein>
    <submittedName>
        <fullName evidence="2">Nucleic acid-binding protein</fullName>
    </submittedName>
    <submittedName>
        <fullName evidence="3">Putative nucleic acid-binding, OB-fold protein</fullName>
    </submittedName>
</protein>
<reference evidence="2" key="3">
    <citation type="submission" date="2020-06" db="EMBL/GenBank/DDBJ databases">
        <title>Helianthus annuus Genome sequencing and assembly Release 2.</title>
        <authorList>
            <person name="Gouzy J."/>
            <person name="Langlade N."/>
            <person name="Munos S."/>
        </authorList>
    </citation>
    <scope>NUCLEOTIDE SEQUENCE</scope>
    <source>
        <tissue evidence="2">Leaves</tissue>
    </source>
</reference>
<organism evidence="3 4">
    <name type="scientific">Helianthus annuus</name>
    <name type="common">Common sunflower</name>
    <dbReference type="NCBI Taxonomy" id="4232"/>
    <lineage>
        <taxon>Eukaryota</taxon>
        <taxon>Viridiplantae</taxon>
        <taxon>Streptophyta</taxon>
        <taxon>Embryophyta</taxon>
        <taxon>Tracheophyta</taxon>
        <taxon>Spermatophyta</taxon>
        <taxon>Magnoliopsida</taxon>
        <taxon>eudicotyledons</taxon>
        <taxon>Gunneridae</taxon>
        <taxon>Pentapetalae</taxon>
        <taxon>asterids</taxon>
        <taxon>campanulids</taxon>
        <taxon>Asterales</taxon>
        <taxon>Asteraceae</taxon>
        <taxon>Asteroideae</taxon>
        <taxon>Heliantheae alliance</taxon>
        <taxon>Heliantheae</taxon>
        <taxon>Helianthus</taxon>
    </lineage>
</organism>
<sequence>MNFLWGFHLTPRLKCGVSIKGLLILIETNDGRTFVVFISAASGKFFLFRGWSDVVTHLRLHTDALVILNPLDSTRFKLTYCLNGVSPVCFWTSLISTSSYLTVIPKCILPKSHDYTLTDLISIIYLCNKMFHVKIETVGGKACFTNGIDVIVDVTPLNCIIDGTPISDDQPAVAEQDGGRYIRFVCTTAKYFRLPDDVSAKAKLHLSLKNITIRLMHVSPSIEFTNGTRRETKEKGYGHALKRWSTFMNTAGIEVDIMENHNITMLRAVDAFQEQFSVKVRVIRVWEHPERRNPSQLYSLDMILIDEEGTKMKATCLNRVLRQFQQSLVEKQCLIIRNLTIGFNNSTYRYVDNQNRLCFQGTTQAIQCEDIGGSPYGFDFTSFDDIVTTRNPSLSLCNIREHDTTL</sequence>
<reference evidence="2 4" key="1">
    <citation type="journal article" date="2017" name="Nature">
        <title>The sunflower genome provides insights into oil metabolism, flowering and Asterid evolution.</title>
        <authorList>
            <person name="Badouin H."/>
            <person name="Gouzy J."/>
            <person name="Grassa C.J."/>
            <person name="Murat F."/>
            <person name="Staton S.E."/>
            <person name="Cottret L."/>
            <person name="Lelandais-Briere C."/>
            <person name="Owens G.L."/>
            <person name="Carrere S."/>
            <person name="Mayjonade B."/>
            <person name="Legrand L."/>
            <person name="Gill N."/>
            <person name="Kane N.C."/>
            <person name="Bowers J.E."/>
            <person name="Hubner S."/>
            <person name="Bellec A."/>
            <person name="Berard A."/>
            <person name="Berges H."/>
            <person name="Blanchet N."/>
            <person name="Boniface M.C."/>
            <person name="Brunel D."/>
            <person name="Catrice O."/>
            <person name="Chaidir N."/>
            <person name="Claudel C."/>
            <person name="Donnadieu C."/>
            <person name="Faraut T."/>
            <person name="Fievet G."/>
            <person name="Helmstetter N."/>
            <person name="King M."/>
            <person name="Knapp S.J."/>
            <person name="Lai Z."/>
            <person name="Le Paslier M.C."/>
            <person name="Lippi Y."/>
            <person name="Lorenzon L."/>
            <person name="Mandel J.R."/>
            <person name="Marage G."/>
            <person name="Marchand G."/>
            <person name="Marquand E."/>
            <person name="Bret-Mestries E."/>
            <person name="Morien E."/>
            <person name="Nambeesan S."/>
            <person name="Nguyen T."/>
            <person name="Pegot-Espagnet P."/>
            <person name="Pouilly N."/>
            <person name="Raftis F."/>
            <person name="Sallet E."/>
            <person name="Schiex T."/>
            <person name="Thomas J."/>
            <person name="Vandecasteele C."/>
            <person name="Vares D."/>
            <person name="Vear F."/>
            <person name="Vautrin S."/>
            <person name="Crespi M."/>
            <person name="Mangin B."/>
            <person name="Burke J.M."/>
            <person name="Salse J."/>
            <person name="Munos S."/>
            <person name="Vincourt P."/>
            <person name="Rieseberg L.H."/>
            <person name="Langlade N.B."/>
        </authorList>
    </citation>
    <scope>NUCLEOTIDE SEQUENCE [LARGE SCALE GENOMIC DNA]</scope>
    <source>
        <strain evidence="4">cv. SF193</strain>
        <tissue evidence="2">Leaves</tissue>
    </source>
</reference>
<evidence type="ECO:0000313" key="4">
    <source>
        <dbReference type="Proteomes" id="UP000215914"/>
    </source>
</evidence>
<evidence type="ECO:0000313" key="3">
    <source>
        <dbReference type="EMBL" id="OTG11898.1"/>
    </source>
</evidence>
<name>A0A251TL95_HELAN</name>
<dbReference type="STRING" id="4232.A0A251TL95"/>
<proteinExistence type="predicted"/>
<dbReference type="PANTHER" id="PTHR47165">
    <property type="entry name" value="OS03G0429900 PROTEIN"/>
    <property type="match status" value="1"/>
</dbReference>